<feature type="domain" description="SusE outer membrane protein" evidence="2">
    <location>
        <begin position="25"/>
        <end position="133"/>
    </location>
</feature>
<accession>C6IPW6</accession>
<dbReference type="Gene3D" id="2.60.40.3610">
    <property type="match status" value="1"/>
</dbReference>
<accession>A0A0P0F019</accession>
<evidence type="ECO:0000256" key="1">
    <source>
        <dbReference type="SAM" id="SignalP"/>
    </source>
</evidence>
<dbReference type="Proteomes" id="UP000436858">
    <property type="component" value="Unassembled WGS sequence"/>
</dbReference>
<dbReference type="KEGG" id="btho:Btheta7330_04596"/>
<gene>
    <name evidence="4" type="ORF">GAN91_13190</name>
    <name evidence="5" type="ORF">PO127_20870</name>
</gene>
<dbReference type="PROSITE" id="PS51257">
    <property type="entry name" value="PROKAR_LIPOPROTEIN"/>
    <property type="match status" value="1"/>
</dbReference>
<feature type="chain" id="PRO_5002966747" evidence="1">
    <location>
        <begin position="20"/>
        <end position="387"/>
    </location>
</feature>
<dbReference type="Proteomes" id="UP001217776">
    <property type="component" value="Unassembled WGS sequence"/>
</dbReference>
<dbReference type="DNASU" id="1076278"/>
<dbReference type="OMA" id="TCSQPDY"/>
<reference evidence="5" key="2">
    <citation type="submission" date="2022-10" db="EMBL/GenBank/DDBJ databases">
        <title>Human gut microbiome strain richness.</title>
        <authorList>
            <person name="Chen-Liaw A."/>
        </authorList>
    </citation>
    <scope>NUCLEOTIDE SEQUENCE</scope>
    <source>
        <strain evidence="5">1001283st1_A3_1001283B150304_161114</strain>
    </source>
</reference>
<dbReference type="InterPro" id="IPR032187">
    <property type="entry name" value="SusF/SusE-like_C"/>
</dbReference>
<dbReference type="EMBL" id="WCRY01000012">
    <property type="protein sequence ID" value="KAB4481235.1"/>
    <property type="molecule type" value="Genomic_DNA"/>
</dbReference>
<dbReference type="SMR" id="A0A0P0F019"/>
<evidence type="ECO:0000313" key="6">
    <source>
        <dbReference type="Proteomes" id="UP000436858"/>
    </source>
</evidence>
<dbReference type="EMBL" id="JAQNVG010000044">
    <property type="protein sequence ID" value="MDC2238200.1"/>
    <property type="molecule type" value="Genomic_DNA"/>
</dbReference>
<dbReference type="GO" id="GO:0019867">
    <property type="term" value="C:outer membrane"/>
    <property type="evidence" value="ECO:0007669"/>
    <property type="project" value="InterPro"/>
</dbReference>
<evidence type="ECO:0000259" key="3">
    <source>
        <dbReference type="Pfam" id="PF16411"/>
    </source>
</evidence>
<feature type="signal peptide" evidence="1">
    <location>
        <begin position="1"/>
        <end position="19"/>
    </location>
</feature>
<name>A0A0P0F019_BACT4</name>
<protein>
    <submittedName>
        <fullName evidence="4">SusF/SusE family outer membrane protein</fullName>
    </submittedName>
</protein>
<dbReference type="RefSeq" id="WP_008767006.1">
    <property type="nucleotide sequence ID" value="NZ_BAABXH010000002.1"/>
</dbReference>
<sequence length="387" mass="42755">MKKISNILLAVTFALPLFTACETDNDSNPILNEPDTFTLNTPAYAANNVYDLKNAQTVELTCSQPDYGFPAATTYTVQASFEQDFIEATDESKANYTVLESTSPTAKINVDASELNNALLDLWTAVNGEQAELPTEPVAVYIRLKANITSSGKGVCFSNVIELPNVLISKSTSSLTPPKTMFIVGSMLDTDWKVWKPMAGVYGMDGQFYSMIYFDANSEFKFGTKENEYIGINDNRVTVTDKAGAGVSGSDNFVVENAGWYLFYVKAAVKGDDYQFTITFYPAEVYLFGNTTGGSWAFNDEWKFTVPATKDGNFVSPAMTASGEVRMCFKTDLDWWRTEFTLHDGEIFYRDFNLIDSWTEKGDGYSIQGSAGNVIHLNFTAGTGEKK</sequence>
<dbReference type="Gene3D" id="2.60.40.3620">
    <property type="match status" value="1"/>
</dbReference>
<evidence type="ECO:0000313" key="5">
    <source>
        <dbReference type="EMBL" id="MDC2238200.1"/>
    </source>
</evidence>
<feature type="domain" description="Outer membrane protein SusF/SusE-like C-terminal" evidence="3">
    <location>
        <begin position="284"/>
        <end position="385"/>
    </location>
</feature>
<dbReference type="Pfam" id="PF16411">
    <property type="entry name" value="SusF_SusE"/>
    <property type="match status" value="2"/>
</dbReference>
<dbReference type="Pfam" id="PF14292">
    <property type="entry name" value="SusE"/>
    <property type="match status" value="1"/>
</dbReference>
<dbReference type="CDD" id="cd12966">
    <property type="entry name" value="CBM-Ec_CBM-Fc"/>
    <property type="match status" value="1"/>
</dbReference>
<dbReference type="InterPro" id="IPR025970">
    <property type="entry name" value="SusE"/>
</dbReference>
<comment type="caution">
    <text evidence="4">The sequence shown here is derived from an EMBL/GenBank/DDBJ whole genome shotgun (WGS) entry which is preliminary data.</text>
</comment>
<reference evidence="4 6" key="1">
    <citation type="journal article" date="2019" name="Nat. Med.">
        <title>A library of human gut bacterial isolates paired with longitudinal multiomics data enables mechanistic microbiome research.</title>
        <authorList>
            <person name="Poyet M."/>
            <person name="Groussin M."/>
            <person name="Gibbons S.M."/>
            <person name="Avila-Pacheco J."/>
            <person name="Jiang X."/>
            <person name="Kearney S.M."/>
            <person name="Perrotta A.R."/>
            <person name="Berdy B."/>
            <person name="Zhao S."/>
            <person name="Lieberman T.D."/>
            <person name="Swanson P.K."/>
            <person name="Smith M."/>
            <person name="Roesemann S."/>
            <person name="Alexander J.E."/>
            <person name="Rich S.A."/>
            <person name="Livny J."/>
            <person name="Vlamakis H."/>
            <person name="Clish C."/>
            <person name="Bullock K."/>
            <person name="Deik A."/>
            <person name="Scott J."/>
            <person name="Pierce K.A."/>
            <person name="Xavier R.J."/>
            <person name="Alm E.J."/>
        </authorList>
    </citation>
    <scope>NUCLEOTIDE SEQUENCE [LARGE SCALE GENOMIC DNA]</scope>
    <source>
        <strain evidence="4 6">BIOML-A162</strain>
    </source>
</reference>
<proteinExistence type="predicted"/>
<dbReference type="CDD" id="cd12965">
    <property type="entry name" value="CBM-Eb_CBM-Fb"/>
    <property type="match status" value="1"/>
</dbReference>
<evidence type="ECO:0000313" key="4">
    <source>
        <dbReference type="EMBL" id="KAB4481235.1"/>
    </source>
</evidence>
<dbReference type="AlphaFoldDB" id="A0A0P0F019"/>
<organism evidence="4 6">
    <name type="scientific">Bacteroides thetaiotaomicron</name>
    <dbReference type="NCBI Taxonomy" id="818"/>
    <lineage>
        <taxon>Bacteria</taxon>
        <taxon>Pseudomonadati</taxon>
        <taxon>Bacteroidota</taxon>
        <taxon>Bacteroidia</taxon>
        <taxon>Bacteroidales</taxon>
        <taxon>Bacteroidaceae</taxon>
        <taxon>Bacteroides</taxon>
    </lineage>
</organism>
<dbReference type="GO" id="GO:2001070">
    <property type="term" value="F:starch binding"/>
    <property type="evidence" value="ECO:0007669"/>
    <property type="project" value="InterPro"/>
</dbReference>
<keyword evidence="1" id="KW-0732">Signal</keyword>
<feature type="domain" description="Outer membrane protein SusF/SusE-like C-terminal" evidence="3">
    <location>
        <begin position="181"/>
        <end position="270"/>
    </location>
</feature>
<dbReference type="GeneID" id="60924869"/>
<evidence type="ECO:0000259" key="2">
    <source>
        <dbReference type="Pfam" id="PF14292"/>
    </source>
</evidence>